<dbReference type="GO" id="GO:0003676">
    <property type="term" value="F:nucleic acid binding"/>
    <property type="evidence" value="ECO:0007669"/>
    <property type="project" value="InterPro"/>
</dbReference>
<feature type="compositionally biased region" description="Basic and acidic residues" evidence="5">
    <location>
        <begin position="110"/>
        <end position="119"/>
    </location>
</feature>
<evidence type="ECO:0000259" key="6">
    <source>
        <dbReference type="PROSITE" id="PS51192"/>
    </source>
</evidence>
<feature type="compositionally biased region" description="Basic residues" evidence="5">
    <location>
        <begin position="120"/>
        <end position="132"/>
    </location>
</feature>
<dbReference type="STRING" id="691883.A0A058ZFB9"/>
<gene>
    <name evidence="8" type="ORF">H696_00592</name>
</gene>
<dbReference type="SMART" id="SM00490">
    <property type="entry name" value="HELICc"/>
    <property type="match status" value="1"/>
</dbReference>
<evidence type="ECO:0000256" key="3">
    <source>
        <dbReference type="ARBA" id="ARBA00022806"/>
    </source>
</evidence>
<feature type="region of interest" description="Disordered" evidence="5">
    <location>
        <begin position="489"/>
        <end position="562"/>
    </location>
</feature>
<dbReference type="InterPro" id="IPR011545">
    <property type="entry name" value="DEAD/DEAH_box_helicase_dom"/>
</dbReference>
<dbReference type="GO" id="GO:0016787">
    <property type="term" value="F:hydrolase activity"/>
    <property type="evidence" value="ECO:0007669"/>
    <property type="project" value="UniProtKB-KW"/>
</dbReference>
<dbReference type="Pfam" id="PF00271">
    <property type="entry name" value="Helicase_C"/>
    <property type="match status" value="1"/>
</dbReference>
<name>A0A058ZFB9_FONAL</name>
<keyword evidence="1" id="KW-0547">Nucleotide-binding</keyword>
<dbReference type="Proteomes" id="UP000030693">
    <property type="component" value="Unassembled WGS sequence"/>
</dbReference>
<dbReference type="InterPro" id="IPR014001">
    <property type="entry name" value="Helicase_ATP-bd"/>
</dbReference>
<feature type="compositionally biased region" description="Low complexity" evidence="5">
    <location>
        <begin position="198"/>
        <end position="221"/>
    </location>
</feature>
<evidence type="ECO:0000256" key="2">
    <source>
        <dbReference type="ARBA" id="ARBA00022801"/>
    </source>
</evidence>
<dbReference type="OMA" id="MEAVPFY"/>
<dbReference type="PROSITE" id="PS51194">
    <property type="entry name" value="HELICASE_CTER"/>
    <property type="match status" value="1"/>
</dbReference>
<keyword evidence="4" id="KW-0067">ATP-binding</keyword>
<dbReference type="GO" id="GO:0005524">
    <property type="term" value="F:ATP binding"/>
    <property type="evidence" value="ECO:0007669"/>
    <property type="project" value="UniProtKB-KW"/>
</dbReference>
<dbReference type="AlphaFoldDB" id="A0A058ZFB9"/>
<dbReference type="InterPro" id="IPR000629">
    <property type="entry name" value="RNA-helicase_DEAD-box_CS"/>
</dbReference>
<feature type="compositionally biased region" description="Acidic residues" evidence="5">
    <location>
        <begin position="155"/>
        <end position="171"/>
    </location>
</feature>
<evidence type="ECO:0000313" key="8">
    <source>
        <dbReference type="EMBL" id="KCV73044.1"/>
    </source>
</evidence>
<organism evidence="8">
    <name type="scientific">Fonticula alba</name>
    <name type="common">Slime mold</name>
    <dbReference type="NCBI Taxonomy" id="691883"/>
    <lineage>
        <taxon>Eukaryota</taxon>
        <taxon>Rotosphaerida</taxon>
        <taxon>Fonticulaceae</taxon>
        <taxon>Fonticula</taxon>
    </lineage>
</organism>
<dbReference type="InterPro" id="IPR050079">
    <property type="entry name" value="DEAD_box_RNA_helicase"/>
</dbReference>
<dbReference type="GeneID" id="20525317"/>
<dbReference type="PROSITE" id="PS51192">
    <property type="entry name" value="HELICASE_ATP_BIND_1"/>
    <property type="match status" value="1"/>
</dbReference>
<dbReference type="SUPFAM" id="SSF52540">
    <property type="entry name" value="P-loop containing nucleoside triphosphate hydrolases"/>
    <property type="match status" value="1"/>
</dbReference>
<feature type="compositionally biased region" description="Polar residues" evidence="5">
    <location>
        <begin position="933"/>
        <end position="948"/>
    </location>
</feature>
<feature type="compositionally biased region" description="Basic residues" evidence="5">
    <location>
        <begin position="949"/>
        <end position="958"/>
    </location>
</feature>
<feature type="compositionally biased region" description="Acidic residues" evidence="5">
    <location>
        <begin position="530"/>
        <end position="557"/>
    </location>
</feature>
<accession>A0A058ZFB9</accession>
<evidence type="ECO:0000256" key="4">
    <source>
        <dbReference type="ARBA" id="ARBA00022840"/>
    </source>
</evidence>
<dbReference type="eggNOG" id="KOG0347">
    <property type="taxonomic scope" value="Eukaryota"/>
</dbReference>
<sequence length="958" mass="105425">MSSTKRQAAAPQKRATKAKKPKAATSAGSGVPTNKGYLSMADDSWVSFGNMEDLFLGGADDGSCVTGIEELSPEAFTAFYGINLPEAPGKKADAPAAAAPEAGPGSEDAPEPKQQDKQAKKPKKKKERKPKKPKQDTPPEAELDTKSPAPPAGEVDSDQEEFVDALEEPQEPEAPLSAYHQSLLERARAMRQRRAERAASPAGSDAGASASAADATATSTSSKKKQPKVTWAEHLDQLAAERETLHDVDVSPWVEALTAPPSEAELEYVDHALARGPKNQRRTQHSIVQLDDSVESVPTGEAIHPLILDGLRALKFLKPTPIQAASLRVALRDGRDLIGSAETGSGKTLAFGVPILSRLLNLRDGLATPPVLRGPEFLIITPTRELALQVRDHLCAVAKFATDLRIMALVGGLSTQKQDRQLRARPSVIVATPGRLWELIEDRHPFLQDLYSSVRFLVLDEADRMVETGHFRELDQILDRVQRTPTVITWDVEMPTSTPATADEQDAEKSDAPAESETTMPSTKGTEQADNADDDEDDEDDYLDMPEVSEETPEAEGADSAADKALFRRQTLVFSATMALDRNFKKNLHGRKKHVAGGLDDLMSRIRFNRGPQAPIRVDFGRQGVVAAGLTQTRIFCEDGDKDLYLYYLLLSVTGKVMVFVNSINTIRRLVPLLTLVDVQVHGLHAQMPQRQRLKNLDRFRSADPKAPRATVLISSDVAARGIDVPAVDHVVHYQLPRTADTYVHRSGRTARANTSGNTVLLVGPSELDVYHNICKALDEPSGLRPHPTEEIVVHRLRDRLRIAAEIEVTHHRHRRKNADKGWFANMAKEMDIILSDQDSDVDSDDDVDKVFTLSKKRRRGAASRQGNDDDDDAPSGKRSRFTDEDEENRRAEMHALSGREQKRLAHLNDQLRALLSQSLEELRHGRRIAVDTSGSIINTVRSTSSKGKSARPKRRTR</sequence>
<dbReference type="PROSITE" id="PS00039">
    <property type="entry name" value="DEAD_ATP_HELICASE"/>
    <property type="match status" value="1"/>
</dbReference>
<feature type="compositionally biased region" description="Polar residues" evidence="5">
    <location>
        <begin position="516"/>
        <end position="529"/>
    </location>
</feature>
<dbReference type="OrthoDB" id="4310724at2759"/>
<feature type="region of interest" description="Disordered" evidence="5">
    <location>
        <begin position="932"/>
        <end position="958"/>
    </location>
</feature>
<keyword evidence="3" id="KW-0347">Helicase</keyword>
<dbReference type="PANTHER" id="PTHR47959:SF1">
    <property type="entry name" value="ATP-DEPENDENT RNA HELICASE DBPA"/>
    <property type="match status" value="1"/>
</dbReference>
<evidence type="ECO:0000313" key="9">
    <source>
        <dbReference type="Proteomes" id="UP000030693"/>
    </source>
</evidence>
<dbReference type="SMART" id="SM00487">
    <property type="entry name" value="DEXDc"/>
    <property type="match status" value="1"/>
</dbReference>
<evidence type="ECO:0008006" key="10">
    <source>
        <dbReference type="Google" id="ProtNLM"/>
    </source>
</evidence>
<feature type="compositionally biased region" description="Low complexity" evidence="5">
    <location>
        <begin position="1"/>
        <end position="13"/>
    </location>
</feature>
<reference evidence="8" key="1">
    <citation type="submission" date="2013-04" db="EMBL/GenBank/DDBJ databases">
        <title>The Genome Sequence of Fonticula alba ATCC 38817.</title>
        <authorList>
            <consortium name="The Broad Institute Genomics Platform"/>
            <person name="Russ C."/>
            <person name="Cuomo C."/>
            <person name="Burger G."/>
            <person name="Gray M.W."/>
            <person name="Holland P.W.H."/>
            <person name="King N."/>
            <person name="Lang F.B.F."/>
            <person name="Roger A.J."/>
            <person name="Ruiz-Trillo I."/>
            <person name="Brown M."/>
            <person name="Walker B."/>
            <person name="Young S."/>
            <person name="Zeng Q."/>
            <person name="Gargeya S."/>
            <person name="Fitzgerald M."/>
            <person name="Haas B."/>
            <person name="Abouelleil A."/>
            <person name="Allen A.W."/>
            <person name="Alvarado L."/>
            <person name="Arachchi H.M."/>
            <person name="Berlin A.M."/>
            <person name="Chapman S.B."/>
            <person name="Gainer-Dewar J."/>
            <person name="Goldberg J."/>
            <person name="Griggs A."/>
            <person name="Gujja S."/>
            <person name="Hansen M."/>
            <person name="Howarth C."/>
            <person name="Imamovic A."/>
            <person name="Ireland A."/>
            <person name="Larimer J."/>
            <person name="McCowan C."/>
            <person name="Murphy C."/>
            <person name="Pearson M."/>
            <person name="Poon T.W."/>
            <person name="Priest M."/>
            <person name="Roberts A."/>
            <person name="Saif S."/>
            <person name="Shea T."/>
            <person name="Sisk P."/>
            <person name="Sykes S."/>
            <person name="Wortman J."/>
            <person name="Nusbaum C."/>
            <person name="Birren B."/>
        </authorList>
    </citation>
    <scope>NUCLEOTIDE SEQUENCE [LARGE SCALE GENOMIC DNA]</scope>
    <source>
        <strain evidence="8">ATCC 38817</strain>
    </source>
</reference>
<evidence type="ECO:0000256" key="5">
    <source>
        <dbReference type="SAM" id="MobiDB-lite"/>
    </source>
</evidence>
<dbReference type="GO" id="GO:0005829">
    <property type="term" value="C:cytosol"/>
    <property type="evidence" value="ECO:0007669"/>
    <property type="project" value="TreeGrafter"/>
</dbReference>
<evidence type="ECO:0000256" key="1">
    <source>
        <dbReference type="ARBA" id="ARBA00022741"/>
    </source>
</evidence>
<dbReference type="GO" id="GO:0003724">
    <property type="term" value="F:RNA helicase activity"/>
    <property type="evidence" value="ECO:0007669"/>
    <property type="project" value="TreeGrafter"/>
</dbReference>
<feature type="domain" description="Helicase C-terminal" evidence="7">
    <location>
        <begin position="645"/>
        <end position="793"/>
    </location>
</feature>
<dbReference type="RefSeq" id="XP_009492745.1">
    <property type="nucleotide sequence ID" value="XM_009494470.1"/>
</dbReference>
<dbReference type="Pfam" id="PF00270">
    <property type="entry name" value="DEAD"/>
    <property type="match status" value="1"/>
</dbReference>
<feature type="region of interest" description="Disordered" evidence="5">
    <location>
        <begin position="85"/>
        <end position="229"/>
    </location>
</feature>
<dbReference type="InterPro" id="IPR027417">
    <property type="entry name" value="P-loop_NTPase"/>
</dbReference>
<dbReference type="PANTHER" id="PTHR47959">
    <property type="entry name" value="ATP-DEPENDENT RNA HELICASE RHLE-RELATED"/>
    <property type="match status" value="1"/>
</dbReference>
<feature type="region of interest" description="Disordered" evidence="5">
    <location>
        <begin position="857"/>
        <end position="891"/>
    </location>
</feature>
<dbReference type="Gene3D" id="3.40.50.300">
    <property type="entry name" value="P-loop containing nucleotide triphosphate hydrolases"/>
    <property type="match status" value="2"/>
</dbReference>
<dbReference type="EMBL" id="KB932201">
    <property type="protein sequence ID" value="KCV73044.1"/>
    <property type="molecule type" value="Genomic_DNA"/>
</dbReference>
<feature type="region of interest" description="Disordered" evidence="5">
    <location>
        <begin position="1"/>
        <end position="37"/>
    </location>
</feature>
<feature type="domain" description="Helicase ATP-binding" evidence="6">
    <location>
        <begin position="328"/>
        <end position="596"/>
    </location>
</feature>
<protein>
    <recommendedName>
        <fullName evidence="10">ATP-dependent RNA helicase MAK5</fullName>
    </recommendedName>
</protein>
<dbReference type="CDD" id="cd18787">
    <property type="entry name" value="SF2_C_DEAD"/>
    <property type="match status" value="1"/>
</dbReference>
<feature type="compositionally biased region" description="Basic and acidic residues" evidence="5">
    <location>
        <begin position="183"/>
        <end position="197"/>
    </location>
</feature>
<keyword evidence="2" id="KW-0378">Hydrolase</keyword>
<evidence type="ECO:0000259" key="7">
    <source>
        <dbReference type="PROSITE" id="PS51194"/>
    </source>
</evidence>
<dbReference type="InterPro" id="IPR001650">
    <property type="entry name" value="Helicase_C-like"/>
</dbReference>
<keyword evidence="9" id="KW-1185">Reference proteome</keyword>
<feature type="compositionally biased region" description="Low complexity" evidence="5">
    <location>
        <begin position="94"/>
        <end position="107"/>
    </location>
</feature>
<proteinExistence type="predicted"/>